<evidence type="ECO:0000256" key="8">
    <source>
        <dbReference type="ARBA" id="ARBA00023224"/>
    </source>
</evidence>
<dbReference type="InterPro" id="IPR017452">
    <property type="entry name" value="GPCR_Rhodpsn_7TM"/>
</dbReference>
<dbReference type="OrthoDB" id="5859976at2759"/>
<proteinExistence type="inferred from homology"/>
<evidence type="ECO:0000256" key="6">
    <source>
        <dbReference type="ARBA" id="ARBA00023136"/>
    </source>
</evidence>
<dbReference type="EMBL" id="AMQN01000463">
    <property type="status" value="NOT_ANNOTATED_CDS"/>
    <property type="molecule type" value="Genomic_DNA"/>
</dbReference>
<dbReference type="GO" id="GO:0043410">
    <property type="term" value="P:positive regulation of MAPK cascade"/>
    <property type="evidence" value="ECO:0007669"/>
    <property type="project" value="TreeGrafter"/>
</dbReference>
<dbReference type="PROSITE" id="PS00237">
    <property type="entry name" value="G_PROTEIN_RECEP_F1_1"/>
    <property type="match status" value="1"/>
</dbReference>
<keyword evidence="14" id="KW-1185">Reference proteome</keyword>
<feature type="transmembrane region" description="Helical" evidence="11">
    <location>
        <begin position="324"/>
        <end position="342"/>
    </location>
</feature>
<keyword evidence="5 9" id="KW-0297">G-protein coupled receptor</keyword>
<dbReference type="Pfam" id="PF00001">
    <property type="entry name" value="7tm_1"/>
    <property type="match status" value="1"/>
</dbReference>
<dbReference type="PROSITE" id="PS50262">
    <property type="entry name" value="G_PROTEIN_RECEP_F1_2"/>
    <property type="match status" value="1"/>
</dbReference>
<evidence type="ECO:0000313" key="14">
    <source>
        <dbReference type="Proteomes" id="UP000014760"/>
    </source>
</evidence>
<evidence type="ECO:0000256" key="7">
    <source>
        <dbReference type="ARBA" id="ARBA00023170"/>
    </source>
</evidence>
<feature type="domain" description="G-protein coupled receptors family 1 profile" evidence="12">
    <location>
        <begin position="69"/>
        <end position="340"/>
    </location>
</feature>
<evidence type="ECO:0000256" key="11">
    <source>
        <dbReference type="SAM" id="Phobius"/>
    </source>
</evidence>
<feature type="transmembrane region" description="Helical" evidence="11">
    <location>
        <begin position="213"/>
        <end position="240"/>
    </location>
</feature>
<dbReference type="GO" id="GO:0004930">
    <property type="term" value="F:G protein-coupled receptor activity"/>
    <property type="evidence" value="ECO:0007669"/>
    <property type="project" value="UniProtKB-KW"/>
</dbReference>
<feature type="transmembrane region" description="Helical" evidence="11">
    <location>
        <begin position="49"/>
        <end position="77"/>
    </location>
</feature>
<dbReference type="GO" id="GO:0071880">
    <property type="term" value="P:adenylate cyclase-activating adrenergic receptor signaling pathway"/>
    <property type="evidence" value="ECO:0007669"/>
    <property type="project" value="TreeGrafter"/>
</dbReference>
<comment type="subcellular location">
    <subcellularLocation>
        <location evidence="1">Cell membrane</location>
        <topology evidence="1">Multi-pass membrane protein</topology>
    </subcellularLocation>
</comment>
<reference evidence="14" key="2">
    <citation type="journal article" date="2013" name="Nature">
        <title>Insights into bilaterian evolution from three spiralian genomes.</title>
        <authorList>
            <person name="Simakov O."/>
            <person name="Marletaz F."/>
            <person name="Cho S.J."/>
            <person name="Edsinger-Gonzales E."/>
            <person name="Havlak P."/>
            <person name="Hellsten U."/>
            <person name="Kuo D.H."/>
            <person name="Larsson T."/>
            <person name="Lv J."/>
            <person name="Arendt D."/>
            <person name="Savage R."/>
            <person name="Osoegawa K."/>
            <person name="de Jong P."/>
            <person name="Grimwood J."/>
            <person name="Chapman J.A."/>
            <person name="Shapiro H."/>
            <person name="Aerts A."/>
            <person name="Otillar R.P."/>
            <person name="Terry A.Y."/>
            <person name="Boore J.L."/>
            <person name="Grigoriev I.V."/>
            <person name="Lindberg D.R."/>
            <person name="Seaver E.C."/>
            <person name="Weisblat D.A."/>
            <person name="Putnam N.H."/>
            <person name="Rokhsar D.S."/>
        </authorList>
    </citation>
    <scope>NUCLEOTIDE SEQUENCE</scope>
    <source>
        <strain evidence="14">I ESC-2004</strain>
    </source>
</reference>
<evidence type="ECO:0000256" key="4">
    <source>
        <dbReference type="ARBA" id="ARBA00022989"/>
    </source>
</evidence>
<protein>
    <recommendedName>
        <fullName evidence="12">G-protein coupled receptors family 1 profile domain-containing protein</fullName>
    </recommendedName>
</protein>
<evidence type="ECO:0000256" key="10">
    <source>
        <dbReference type="SAM" id="MobiDB-lite"/>
    </source>
</evidence>
<dbReference type="OMA" id="VDYRVQH"/>
<evidence type="ECO:0000256" key="5">
    <source>
        <dbReference type="ARBA" id="ARBA00023040"/>
    </source>
</evidence>
<feature type="transmembrane region" description="Helical" evidence="11">
    <location>
        <begin position="89"/>
        <end position="108"/>
    </location>
</feature>
<keyword evidence="4 11" id="KW-1133">Transmembrane helix</keyword>
<keyword evidence="7 9" id="KW-0675">Receptor</keyword>
<reference evidence="13" key="3">
    <citation type="submission" date="2015-06" db="UniProtKB">
        <authorList>
            <consortium name="EnsemblMetazoa"/>
        </authorList>
    </citation>
    <scope>IDENTIFICATION</scope>
</reference>
<name>X1YTY9_CAPTE</name>
<dbReference type="CDD" id="cd15051">
    <property type="entry name" value="7tmA_Histamine_H2R"/>
    <property type="match status" value="1"/>
</dbReference>
<keyword evidence="6 11" id="KW-0472">Membrane</keyword>
<dbReference type="SUPFAM" id="SSF81321">
    <property type="entry name" value="Family A G protein-coupled receptor-like"/>
    <property type="match status" value="1"/>
</dbReference>
<accession>X1YTY9</accession>
<evidence type="ECO:0000313" key="13">
    <source>
        <dbReference type="EnsemblMetazoa" id="CapteP107629"/>
    </source>
</evidence>
<keyword evidence="8 9" id="KW-0807">Transducer</keyword>
<keyword evidence="3 9" id="KW-0812">Transmembrane</keyword>
<dbReference type="PANTHER" id="PTHR24248">
    <property type="entry name" value="ADRENERGIC RECEPTOR-RELATED G-PROTEIN COUPLED RECEPTOR"/>
    <property type="match status" value="1"/>
</dbReference>
<organism evidence="13 14">
    <name type="scientific">Capitella teleta</name>
    <name type="common">Polychaete worm</name>
    <dbReference type="NCBI Taxonomy" id="283909"/>
    <lineage>
        <taxon>Eukaryota</taxon>
        <taxon>Metazoa</taxon>
        <taxon>Spiralia</taxon>
        <taxon>Lophotrochozoa</taxon>
        <taxon>Annelida</taxon>
        <taxon>Polychaeta</taxon>
        <taxon>Sedentaria</taxon>
        <taxon>Scolecida</taxon>
        <taxon>Capitellidae</taxon>
        <taxon>Capitella</taxon>
    </lineage>
</organism>
<dbReference type="InterPro" id="IPR000276">
    <property type="entry name" value="GPCR_Rhodpsn"/>
</dbReference>
<feature type="transmembrane region" description="Helical" evidence="11">
    <location>
        <begin position="170"/>
        <end position="193"/>
    </location>
</feature>
<dbReference type="Proteomes" id="UP000014760">
    <property type="component" value="Unassembled WGS sequence"/>
</dbReference>
<feature type="region of interest" description="Disordered" evidence="10">
    <location>
        <begin position="263"/>
        <end position="282"/>
    </location>
</feature>
<evidence type="ECO:0000256" key="1">
    <source>
        <dbReference type="ARBA" id="ARBA00004651"/>
    </source>
</evidence>
<dbReference type="PANTHER" id="PTHR24248:SF163">
    <property type="entry name" value="HISTAMINE H2 RECEPTOR-LIKE"/>
    <property type="match status" value="1"/>
</dbReference>
<sequence length="373" mass="41946">MERSASGNILVRVSEVVVNDSSDDTRRYYNVNTDGNLSDNLETFPYNEFLAKITVGIVLGLINLTTILGNLLVCVTIGSNKRLQNATNYFICSLAACDLLLGVLVLPFSNINTLFPDQWPLGPVFCNIFVSTDVTLCTISILNLFAISLERYLAVTKPYLYVRWTTTRTVAIVLTAIWVFSFVLGFIPIHMGWNTLDGSTQNYAHKNLCLLEANAAYVLLVSIGTYFTPLVIMCAVYVKVFSVAKKQVKRIKQLTISQQHVMNGNKSTDGQSPKHRGQSASENKATVTLATVILAFTVCWVPYFVLFTARPFVSNGFNPTVDLFTLWLGYVNSMLNPFVYAFHSSEFRYGFMLVLCRKRAERYRSRHPEAYFL</sequence>
<dbReference type="PRINTS" id="PR00237">
    <property type="entry name" value="GPCRRHODOPSN"/>
</dbReference>
<evidence type="ECO:0000256" key="9">
    <source>
        <dbReference type="RuleBase" id="RU000688"/>
    </source>
</evidence>
<feature type="transmembrane region" description="Helical" evidence="11">
    <location>
        <begin position="285"/>
        <end position="304"/>
    </location>
</feature>
<dbReference type="GO" id="GO:0005886">
    <property type="term" value="C:plasma membrane"/>
    <property type="evidence" value="ECO:0007669"/>
    <property type="project" value="UniProtKB-SubCell"/>
</dbReference>
<dbReference type="EnsemblMetazoa" id="CapteT107629">
    <property type="protein sequence ID" value="CapteP107629"/>
    <property type="gene ID" value="CapteG107629"/>
</dbReference>
<dbReference type="Gene3D" id="1.20.1070.10">
    <property type="entry name" value="Rhodopsin 7-helix transmembrane proteins"/>
    <property type="match status" value="1"/>
</dbReference>
<feature type="transmembrane region" description="Helical" evidence="11">
    <location>
        <begin position="128"/>
        <end position="149"/>
    </location>
</feature>
<dbReference type="SMART" id="SM01381">
    <property type="entry name" value="7TM_GPCR_Srsx"/>
    <property type="match status" value="1"/>
</dbReference>
<dbReference type="HOGENOM" id="CLU_009579_11_0_1"/>
<reference evidence="14" key="1">
    <citation type="submission" date="2012-12" db="EMBL/GenBank/DDBJ databases">
        <authorList>
            <person name="Hellsten U."/>
            <person name="Grimwood J."/>
            <person name="Chapman J.A."/>
            <person name="Shapiro H."/>
            <person name="Aerts A."/>
            <person name="Otillar R.P."/>
            <person name="Terry A.Y."/>
            <person name="Boore J.L."/>
            <person name="Simakov O."/>
            <person name="Marletaz F."/>
            <person name="Cho S.-J."/>
            <person name="Edsinger-Gonzales E."/>
            <person name="Havlak P."/>
            <person name="Kuo D.-H."/>
            <person name="Larsson T."/>
            <person name="Lv J."/>
            <person name="Arendt D."/>
            <person name="Savage R."/>
            <person name="Osoegawa K."/>
            <person name="de Jong P."/>
            <person name="Lindberg D.R."/>
            <person name="Seaver E.C."/>
            <person name="Weisblat D.A."/>
            <person name="Putnam N.H."/>
            <person name="Grigoriev I.V."/>
            <person name="Rokhsar D.S."/>
        </authorList>
    </citation>
    <scope>NUCLEOTIDE SEQUENCE</scope>
    <source>
        <strain evidence="14">I ESC-2004</strain>
    </source>
</reference>
<dbReference type="AlphaFoldDB" id="X1YTY9"/>
<evidence type="ECO:0000259" key="12">
    <source>
        <dbReference type="PROSITE" id="PS50262"/>
    </source>
</evidence>
<evidence type="ECO:0000256" key="3">
    <source>
        <dbReference type="ARBA" id="ARBA00022692"/>
    </source>
</evidence>
<comment type="similarity">
    <text evidence="9">Belongs to the G-protein coupled receptor 1 family.</text>
</comment>
<evidence type="ECO:0000256" key="2">
    <source>
        <dbReference type="ARBA" id="ARBA00022475"/>
    </source>
</evidence>
<keyword evidence="2" id="KW-1003">Cell membrane</keyword>